<name>A0A8H4LYB7_9HYPO</name>
<dbReference type="OrthoDB" id="10572043at2759"/>
<feature type="compositionally biased region" description="Basic and acidic residues" evidence="1">
    <location>
        <begin position="94"/>
        <end position="110"/>
    </location>
</feature>
<organism evidence="3 4">
    <name type="scientific">Ophiocordyceps sinensis</name>
    <dbReference type="NCBI Taxonomy" id="72228"/>
    <lineage>
        <taxon>Eukaryota</taxon>
        <taxon>Fungi</taxon>
        <taxon>Dikarya</taxon>
        <taxon>Ascomycota</taxon>
        <taxon>Pezizomycotina</taxon>
        <taxon>Sordariomycetes</taxon>
        <taxon>Hypocreomycetidae</taxon>
        <taxon>Hypocreales</taxon>
        <taxon>Ophiocordycipitaceae</taxon>
        <taxon>Ophiocordyceps</taxon>
    </lineage>
</organism>
<evidence type="ECO:0000256" key="1">
    <source>
        <dbReference type="SAM" id="MobiDB-lite"/>
    </source>
</evidence>
<feature type="signal peptide" evidence="2">
    <location>
        <begin position="1"/>
        <end position="20"/>
    </location>
</feature>
<evidence type="ECO:0000256" key="2">
    <source>
        <dbReference type="SAM" id="SignalP"/>
    </source>
</evidence>
<feature type="region of interest" description="Disordered" evidence="1">
    <location>
        <begin position="448"/>
        <end position="493"/>
    </location>
</feature>
<feature type="compositionally biased region" description="Polar residues" evidence="1">
    <location>
        <begin position="183"/>
        <end position="192"/>
    </location>
</feature>
<evidence type="ECO:0000313" key="3">
    <source>
        <dbReference type="EMBL" id="KAF4507703.1"/>
    </source>
</evidence>
<reference evidence="3 4" key="1">
    <citation type="journal article" date="2020" name="Genome Biol. Evol.">
        <title>A new high-quality draft genome assembly of the Chinese cordyceps Ophiocordyceps sinensis.</title>
        <authorList>
            <person name="Shu R."/>
            <person name="Zhang J."/>
            <person name="Meng Q."/>
            <person name="Zhang H."/>
            <person name="Zhou G."/>
            <person name="Li M."/>
            <person name="Wu P."/>
            <person name="Zhao Y."/>
            <person name="Chen C."/>
            <person name="Qin Q."/>
        </authorList>
    </citation>
    <scope>NUCLEOTIDE SEQUENCE [LARGE SCALE GENOMIC DNA]</scope>
    <source>
        <strain evidence="3 4">IOZ07</strain>
    </source>
</reference>
<proteinExistence type="predicted"/>
<evidence type="ECO:0000313" key="4">
    <source>
        <dbReference type="Proteomes" id="UP000557566"/>
    </source>
</evidence>
<feature type="chain" id="PRO_5034672718" evidence="2">
    <location>
        <begin position="21"/>
        <end position="527"/>
    </location>
</feature>
<feature type="compositionally biased region" description="Low complexity" evidence="1">
    <location>
        <begin position="455"/>
        <end position="493"/>
    </location>
</feature>
<gene>
    <name evidence="3" type="ORF">G6O67_004174</name>
</gene>
<feature type="compositionally biased region" description="Basic and acidic residues" evidence="1">
    <location>
        <begin position="157"/>
        <end position="172"/>
    </location>
</feature>
<keyword evidence="4" id="KW-1185">Reference proteome</keyword>
<dbReference type="AlphaFoldDB" id="A0A8H4LYB7"/>
<feature type="region of interest" description="Disordered" evidence="1">
    <location>
        <begin position="49"/>
        <end position="220"/>
    </location>
</feature>
<comment type="caution">
    <text evidence="3">The sequence shown here is derived from an EMBL/GenBank/DDBJ whole genome shotgun (WGS) entry which is preliminary data.</text>
</comment>
<feature type="compositionally biased region" description="Low complexity" evidence="1">
    <location>
        <begin position="79"/>
        <end position="90"/>
    </location>
</feature>
<dbReference type="Proteomes" id="UP000557566">
    <property type="component" value="Unassembled WGS sequence"/>
</dbReference>
<keyword evidence="2" id="KW-0732">Signal</keyword>
<sequence length="527" mass="54544">MAANNKKLAVLLVLVAVGSGVPTFEHLGLGSGALAPGCSGCPPSVPDLMVPNTPGEGTPGYGPPGGRPTSCSGAHCSTGPYGSDDGPYGPNNGPDEKCSGGCPRPEEGQRPDNNGQLNPYEPTTTGRPPVGPPCGDGAPCKNGPNRPGPPGSAGTKLAEKGETKSIGHDRPKMTLGVPGVPLQTPSTLSTGAEPTAKPEDTNPYTGGDKTKGSGEVNAPRVPEKQVEDMMNELRTRPCEIRGDMFSMPEVPEQARGWSFMMVVEVSVDKGLQRKFRYAPCEPQQHGRVVSHFRDQYINGFIHEVEDEGKDRCRLLVEGYEMAYVVLEGTNMRKEPGQGNKTEERVVVACGGVDSCKPEKCQKGQCSSFLETTLVESGGTTMMTGSVFKPCEDKSPCQSLRACAGERCVDQKPMPDLVAAAVPVEVSKVRANPPVAQMLDMIADRTALPQSGSLEPGQPGYSPSGPPQSGGKSGSSPPVAPGGRIAGTGNSNGTNSTGLRIGAAGISSSANVMSALAVVVASALALLL</sequence>
<protein>
    <submittedName>
        <fullName evidence="3">Uncharacterized protein</fullName>
    </submittedName>
</protein>
<dbReference type="EMBL" id="JAAVMX010000005">
    <property type="protein sequence ID" value="KAF4507703.1"/>
    <property type="molecule type" value="Genomic_DNA"/>
</dbReference>
<accession>A0A8H4LYB7</accession>